<reference evidence="10 11" key="1">
    <citation type="submission" date="2020-08" db="EMBL/GenBank/DDBJ databases">
        <title>Sequencing the genomes of 1000 actinobacteria strains.</title>
        <authorList>
            <person name="Klenk H.-P."/>
        </authorList>
    </citation>
    <scope>NUCLEOTIDE SEQUENCE [LARGE SCALE GENOMIC DNA]</scope>
    <source>
        <strain evidence="10 11">DSM 105369</strain>
    </source>
</reference>
<evidence type="ECO:0000256" key="5">
    <source>
        <dbReference type="ARBA" id="ARBA00022970"/>
    </source>
</evidence>
<dbReference type="PROSITE" id="PS50928">
    <property type="entry name" value="ABC_TM1"/>
    <property type="match status" value="1"/>
</dbReference>
<dbReference type="GO" id="GO:0006865">
    <property type="term" value="P:amino acid transport"/>
    <property type="evidence" value="ECO:0007669"/>
    <property type="project" value="UniProtKB-KW"/>
</dbReference>
<keyword evidence="5" id="KW-0029">Amino-acid transport</keyword>
<keyword evidence="11" id="KW-1185">Reference proteome</keyword>
<dbReference type="InterPro" id="IPR000515">
    <property type="entry name" value="MetI-like"/>
</dbReference>
<dbReference type="InterPro" id="IPR010065">
    <property type="entry name" value="AA_ABC_transptr_permease_3TM"/>
</dbReference>
<dbReference type="SUPFAM" id="SSF161098">
    <property type="entry name" value="MetI-like"/>
    <property type="match status" value="1"/>
</dbReference>
<evidence type="ECO:0000256" key="8">
    <source>
        <dbReference type="RuleBase" id="RU363032"/>
    </source>
</evidence>
<proteinExistence type="inferred from homology"/>
<evidence type="ECO:0000256" key="1">
    <source>
        <dbReference type="ARBA" id="ARBA00004651"/>
    </source>
</evidence>
<keyword evidence="7 8" id="KW-0472">Membrane</keyword>
<feature type="transmembrane region" description="Helical" evidence="8">
    <location>
        <begin position="88"/>
        <end position="109"/>
    </location>
</feature>
<dbReference type="Pfam" id="PF00528">
    <property type="entry name" value="BPD_transp_1"/>
    <property type="match status" value="1"/>
</dbReference>
<dbReference type="GO" id="GO:0022857">
    <property type="term" value="F:transmembrane transporter activity"/>
    <property type="evidence" value="ECO:0007669"/>
    <property type="project" value="InterPro"/>
</dbReference>
<feature type="transmembrane region" description="Helical" evidence="8">
    <location>
        <begin position="196"/>
        <end position="217"/>
    </location>
</feature>
<evidence type="ECO:0000256" key="7">
    <source>
        <dbReference type="ARBA" id="ARBA00023136"/>
    </source>
</evidence>
<dbReference type="AlphaFoldDB" id="A0A839MYY9"/>
<comment type="caution">
    <text evidence="10">The sequence shown here is derived from an EMBL/GenBank/DDBJ whole genome shotgun (WGS) entry which is preliminary data.</text>
</comment>
<organism evidence="10 11">
    <name type="scientific">Flexivirga oryzae</name>
    <dbReference type="NCBI Taxonomy" id="1794944"/>
    <lineage>
        <taxon>Bacteria</taxon>
        <taxon>Bacillati</taxon>
        <taxon>Actinomycetota</taxon>
        <taxon>Actinomycetes</taxon>
        <taxon>Micrococcales</taxon>
        <taxon>Dermacoccaceae</taxon>
        <taxon>Flexivirga</taxon>
    </lineage>
</organism>
<evidence type="ECO:0000256" key="6">
    <source>
        <dbReference type="ARBA" id="ARBA00022989"/>
    </source>
</evidence>
<comment type="subcellular location">
    <subcellularLocation>
        <location evidence="1 8">Cell membrane</location>
        <topology evidence="1 8">Multi-pass membrane protein</topology>
    </subcellularLocation>
</comment>
<dbReference type="PANTHER" id="PTHR30614">
    <property type="entry name" value="MEMBRANE COMPONENT OF AMINO ACID ABC TRANSPORTER"/>
    <property type="match status" value="1"/>
</dbReference>
<accession>A0A839MYY9</accession>
<dbReference type="PANTHER" id="PTHR30614:SF0">
    <property type="entry name" value="L-CYSTINE TRANSPORT SYSTEM PERMEASE PROTEIN TCYL"/>
    <property type="match status" value="1"/>
</dbReference>
<dbReference type="Gene3D" id="1.10.3720.10">
    <property type="entry name" value="MetI-like"/>
    <property type="match status" value="1"/>
</dbReference>
<dbReference type="FunFam" id="1.10.3720.10:FF:000006">
    <property type="entry name" value="Glutamate/aspartate ABC transporter, permease protein GltK"/>
    <property type="match status" value="1"/>
</dbReference>
<evidence type="ECO:0000256" key="2">
    <source>
        <dbReference type="ARBA" id="ARBA00022448"/>
    </source>
</evidence>
<sequence>MTPTAGPILHGLLVTLELTALSMLIGITLGVLLAVMRMSDNPVSRSVAWLYISVFRGTPVLVQLIFWFNLSALFPHVTLGVPFGPPLLLVNINALITPFVAAVLGLGLNEGAYMAEIVRSGILSVSDGQREASSALGLSRRQTMRRIVLPQAMRVIIPRTGNQTVGMLKMTSIVSVIALSELLYSAQAIYTQTYQTIPLLIVVSIWYFVVTTVLTFGQSVIERRYSHGVAATRHTPWLQLLRTNLNPLRKANS</sequence>
<comment type="similarity">
    <text evidence="8">Belongs to the binding-protein-dependent transport system permease family.</text>
</comment>
<dbReference type="CDD" id="cd06261">
    <property type="entry name" value="TM_PBP2"/>
    <property type="match status" value="1"/>
</dbReference>
<dbReference type="InterPro" id="IPR035906">
    <property type="entry name" value="MetI-like_sf"/>
</dbReference>
<keyword evidence="6 8" id="KW-1133">Transmembrane helix</keyword>
<gene>
    <name evidence="10" type="ORF">FHU39_000612</name>
</gene>
<feature type="domain" description="ABC transmembrane type-1" evidence="9">
    <location>
        <begin position="12"/>
        <end position="218"/>
    </location>
</feature>
<evidence type="ECO:0000313" key="10">
    <source>
        <dbReference type="EMBL" id="MBB2890628.1"/>
    </source>
</evidence>
<evidence type="ECO:0000259" key="9">
    <source>
        <dbReference type="PROSITE" id="PS50928"/>
    </source>
</evidence>
<name>A0A839MYY9_9MICO</name>
<protein>
    <submittedName>
        <fullName evidence="10">Polar amino acid transport system permease protein</fullName>
    </submittedName>
</protein>
<dbReference type="RefSeq" id="WP_343065718.1">
    <property type="nucleotide sequence ID" value="NZ_JACHVQ010000001.1"/>
</dbReference>
<keyword evidence="4 8" id="KW-0812">Transmembrane</keyword>
<dbReference type="Proteomes" id="UP000559182">
    <property type="component" value="Unassembled WGS sequence"/>
</dbReference>
<feature type="transmembrane region" description="Helical" evidence="8">
    <location>
        <begin position="47"/>
        <end position="68"/>
    </location>
</feature>
<keyword evidence="3" id="KW-1003">Cell membrane</keyword>
<dbReference type="InterPro" id="IPR043429">
    <property type="entry name" value="ArtM/GltK/GlnP/TcyL/YhdX-like"/>
</dbReference>
<dbReference type="EMBL" id="JACHVQ010000001">
    <property type="protein sequence ID" value="MBB2890628.1"/>
    <property type="molecule type" value="Genomic_DNA"/>
</dbReference>
<keyword evidence="2 8" id="KW-0813">Transport</keyword>
<evidence type="ECO:0000256" key="3">
    <source>
        <dbReference type="ARBA" id="ARBA00022475"/>
    </source>
</evidence>
<dbReference type="GO" id="GO:0043190">
    <property type="term" value="C:ATP-binding cassette (ABC) transporter complex"/>
    <property type="evidence" value="ECO:0007669"/>
    <property type="project" value="InterPro"/>
</dbReference>
<evidence type="ECO:0000313" key="11">
    <source>
        <dbReference type="Proteomes" id="UP000559182"/>
    </source>
</evidence>
<dbReference type="NCBIfam" id="TIGR01726">
    <property type="entry name" value="HEQRo_perm_3TM"/>
    <property type="match status" value="1"/>
</dbReference>
<feature type="transmembrane region" description="Helical" evidence="8">
    <location>
        <begin position="12"/>
        <end position="35"/>
    </location>
</feature>
<evidence type="ECO:0000256" key="4">
    <source>
        <dbReference type="ARBA" id="ARBA00022692"/>
    </source>
</evidence>